<dbReference type="EMBL" id="HG994373">
    <property type="protein sequence ID" value="CAF1749375.1"/>
    <property type="molecule type" value="Genomic_DNA"/>
</dbReference>
<evidence type="ECO:0000256" key="1">
    <source>
        <dbReference type="SAM" id="MobiDB-lite"/>
    </source>
</evidence>
<accession>A0A816IUQ4</accession>
<proteinExistence type="predicted"/>
<dbReference type="AlphaFoldDB" id="A0A816IUQ4"/>
<evidence type="ECO:0000313" key="2">
    <source>
        <dbReference type="EMBL" id="CAF1749375.1"/>
    </source>
</evidence>
<dbReference type="Proteomes" id="UP001295469">
    <property type="component" value="Chromosome C09"/>
</dbReference>
<feature type="region of interest" description="Disordered" evidence="1">
    <location>
        <begin position="1"/>
        <end position="49"/>
    </location>
</feature>
<gene>
    <name evidence="2" type="ORF">DARMORV10_C09P38290.1</name>
</gene>
<sequence length="131" mass="15346">MTTISAHDPLSCTKSKENQRERERERERERDIERERKKEPGSREERCKTDPEWPIASELTLTPFIEGFTLPDRDEFVTVRDELDLRVGRFARASPGSLVEERWYLIERSEGCPDSENFDGGGDICQRSIRE</sequence>
<name>A0A816IUQ4_BRANA</name>
<organism evidence="2">
    <name type="scientific">Brassica napus</name>
    <name type="common">Rape</name>
    <dbReference type="NCBI Taxonomy" id="3708"/>
    <lineage>
        <taxon>Eukaryota</taxon>
        <taxon>Viridiplantae</taxon>
        <taxon>Streptophyta</taxon>
        <taxon>Embryophyta</taxon>
        <taxon>Tracheophyta</taxon>
        <taxon>Spermatophyta</taxon>
        <taxon>Magnoliopsida</taxon>
        <taxon>eudicotyledons</taxon>
        <taxon>Gunneridae</taxon>
        <taxon>Pentapetalae</taxon>
        <taxon>rosids</taxon>
        <taxon>malvids</taxon>
        <taxon>Brassicales</taxon>
        <taxon>Brassicaceae</taxon>
        <taxon>Brassiceae</taxon>
        <taxon>Brassica</taxon>
    </lineage>
</organism>
<reference evidence="2" key="1">
    <citation type="submission" date="2021-01" db="EMBL/GenBank/DDBJ databases">
        <authorList>
            <consortium name="Genoscope - CEA"/>
            <person name="William W."/>
        </authorList>
    </citation>
    <scope>NUCLEOTIDE SEQUENCE</scope>
</reference>
<protein>
    <submittedName>
        <fullName evidence="2">(rape) hypothetical protein</fullName>
    </submittedName>
</protein>
<feature type="compositionally biased region" description="Basic and acidic residues" evidence="1">
    <location>
        <begin position="14"/>
        <end position="49"/>
    </location>
</feature>